<feature type="region of interest" description="Disordered" evidence="1">
    <location>
        <begin position="1"/>
        <end position="77"/>
    </location>
</feature>
<gene>
    <name evidence="2" type="ORF">CKAH01_01127</name>
</gene>
<sequence length="77" mass="8655">MKMGAGFGGQNIRTGAAAEWGGMPRCSPEARDDDTWPPVSIRYAHHPGGTRPQSRGRRLRQQEQEQEQWSLSVWFSA</sequence>
<reference evidence="2" key="1">
    <citation type="submission" date="2023-02" db="EMBL/GenBank/DDBJ databases">
        <title>Colletotrichum kahawae CIFC_Que2 genome sequencing and assembly.</title>
        <authorList>
            <person name="Baroncelli R."/>
        </authorList>
    </citation>
    <scope>NUCLEOTIDE SEQUENCE</scope>
    <source>
        <strain evidence="2">CIFC_Que2</strain>
    </source>
</reference>
<dbReference type="AlphaFoldDB" id="A0AAD9YCL4"/>
<evidence type="ECO:0000256" key="1">
    <source>
        <dbReference type="SAM" id="MobiDB-lite"/>
    </source>
</evidence>
<evidence type="ECO:0000313" key="2">
    <source>
        <dbReference type="EMBL" id="KAK2755235.1"/>
    </source>
</evidence>
<accession>A0AAD9YCL4</accession>
<comment type="caution">
    <text evidence="2">The sequence shown here is derived from an EMBL/GenBank/DDBJ whole genome shotgun (WGS) entry which is preliminary data.</text>
</comment>
<dbReference type="Proteomes" id="UP001281614">
    <property type="component" value="Unassembled WGS sequence"/>
</dbReference>
<keyword evidence="3" id="KW-1185">Reference proteome</keyword>
<proteinExistence type="predicted"/>
<protein>
    <submittedName>
        <fullName evidence="2">Uncharacterized protein</fullName>
    </submittedName>
</protein>
<organism evidence="2 3">
    <name type="scientific">Colletotrichum kahawae</name>
    <name type="common">Coffee berry disease fungus</name>
    <dbReference type="NCBI Taxonomy" id="34407"/>
    <lineage>
        <taxon>Eukaryota</taxon>
        <taxon>Fungi</taxon>
        <taxon>Dikarya</taxon>
        <taxon>Ascomycota</taxon>
        <taxon>Pezizomycotina</taxon>
        <taxon>Sordariomycetes</taxon>
        <taxon>Hypocreomycetidae</taxon>
        <taxon>Glomerellales</taxon>
        <taxon>Glomerellaceae</taxon>
        <taxon>Colletotrichum</taxon>
        <taxon>Colletotrichum gloeosporioides species complex</taxon>
    </lineage>
</organism>
<name>A0AAD9YCL4_COLKA</name>
<evidence type="ECO:0000313" key="3">
    <source>
        <dbReference type="Proteomes" id="UP001281614"/>
    </source>
</evidence>
<dbReference type="EMBL" id="VYYT01000222">
    <property type="protein sequence ID" value="KAK2755235.1"/>
    <property type="molecule type" value="Genomic_DNA"/>
</dbReference>